<feature type="domain" description="Alpha-type protein kinase" evidence="29">
    <location>
        <begin position="1721"/>
        <end position="1951"/>
    </location>
</feature>
<evidence type="ECO:0000256" key="20">
    <source>
        <dbReference type="ARBA" id="ARBA00023303"/>
    </source>
</evidence>
<evidence type="ECO:0000256" key="17">
    <source>
        <dbReference type="ARBA" id="ARBA00023065"/>
    </source>
</evidence>
<keyword evidence="18 28" id="KW-0472">Membrane</keyword>
<comment type="subcellular location">
    <subcellularLocation>
        <location evidence="2">Cell membrane</location>
        <topology evidence="2">Multi-pass membrane protein</topology>
    </subcellularLocation>
    <subcellularLocation>
        <location evidence="1">Nucleus</location>
    </subcellularLocation>
</comment>
<keyword evidence="10" id="KW-0808">Transferase</keyword>
<dbReference type="InterPro" id="IPR005821">
    <property type="entry name" value="Ion_trans_dom"/>
</dbReference>
<dbReference type="GO" id="GO:0046872">
    <property type="term" value="F:metal ion binding"/>
    <property type="evidence" value="ECO:0007669"/>
    <property type="project" value="UniProtKB-KW"/>
</dbReference>
<dbReference type="InterPro" id="IPR050927">
    <property type="entry name" value="TRPM"/>
</dbReference>
<dbReference type="PROSITE" id="PS51158">
    <property type="entry name" value="ALPHA_KINASE"/>
    <property type="match status" value="1"/>
</dbReference>
<evidence type="ECO:0000259" key="29">
    <source>
        <dbReference type="PROSITE" id="PS51158"/>
    </source>
</evidence>
<feature type="transmembrane region" description="Helical" evidence="28">
    <location>
        <begin position="1025"/>
        <end position="1044"/>
    </location>
</feature>
<proteinExistence type="inferred from homology"/>
<dbReference type="GO" id="GO:0005634">
    <property type="term" value="C:nucleus"/>
    <property type="evidence" value="ECO:0007669"/>
    <property type="project" value="UniProtKB-SubCell"/>
</dbReference>
<keyword evidence="5" id="KW-1003">Cell membrane</keyword>
<keyword evidence="14" id="KW-0862">Zinc</keyword>
<keyword evidence="19" id="KW-0539">Nucleus</keyword>
<evidence type="ECO:0000256" key="26">
    <source>
        <dbReference type="ARBA" id="ARBA00048679"/>
    </source>
</evidence>
<evidence type="ECO:0000256" key="19">
    <source>
        <dbReference type="ARBA" id="ARBA00023242"/>
    </source>
</evidence>
<feature type="transmembrane region" description="Helical" evidence="28">
    <location>
        <begin position="944"/>
        <end position="964"/>
    </location>
</feature>
<keyword evidence="15" id="KW-0106">Calcium</keyword>
<evidence type="ECO:0000256" key="24">
    <source>
        <dbReference type="ARBA" id="ARBA00036634"/>
    </source>
</evidence>
<dbReference type="SUPFAM" id="SSF56112">
    <property type="entry name" value="Protein kinase-like (PK-like)"/>
    <property type="match status" value="1"/>
</dbReference>
<evidence type="ECO:0000256" key="23">
    <source>
        <dbReference type="ARBA" id="ARBA00034634"/>
    </source>
</evidence>
<evidence type="ECO:0000256" key="1">
    <source>
        <dbReference type="ARBA" id="ARBA00004123"/>
    </source>
</evidence>
<dbReference type="GO" id="GO:0055080">
    <property type="term" value="P:monoatomic cation homeostasis"/>
    <property type="evidence" value="ECO:0007669"/>
    <property type="project" value="TreeGrafter"/>
</dbReference>
<feature type="transmembrane region" description="Helical" evidence="28">
    <location>
        <begin position="1155"/>
        <end position="1176"/>
    </location>
</feature>
<gene>
    <name evidence="30" type="ORF">NDU88_005653</name>
</gene>
<evidence type="ECO:0000256" key="16">
    <source>
        <dbReference type="ARBA" id="ARBA00022989"/>
    </source>
</evidence>
<keyword evidence="27" id="KW-0175">Coiled coil</keyword>
<keyword evidence="11 28" id="KW-0812">Transmembrane</keyword>
<evidence type="ECO:0000256" key="27">
    <source>
        <dbReference type="SAM" id="Coils"/>
    </source>
</evidence>
<evidence type="ECO:0000256" key="5">
    <source>
        <dbReference type="ARBA" id="ARBA00022475"/>
    </source>
</evidence>
<evidence type="ECO:0000256" key="4">
    <source>
        <dbReference type="ARBA" id="ARBA00022448"/>
    </source>
</evidence>
<dbReference type="InterPro" id="IPR032415">
    <property type="entry name" value="TRPM_tetra"/>
</dbReference>
<dbReference type="GO" id="GO:0005886">
    <property type="term" value="C:plasma membrane"/>
    <property type="evidence" value="ECO:0007669"/>
    <property type="project" value="UniProtKB-SubCell"/>
</dbReference>
<reference evidence="30" key="1">
    <citation type="journal article" date="2022" name="bioRxiv">
        <title>Sequencing and chromosome-scale assembly of the giantPleurodeles waltlgenome.</title>
        <authorList>
            <person name="Brown T."/>
            <person name="Elewa A."/>
            <person name="Iarovenko S."/>
            <person name="Subramanian E."/>
            <person name="Araus A.J."/>
            <person name="Petzold A."/>
            <person name="Susuki M."/>
            <person name="Suzuki K.-i.T."/>
            <person name="Hayashi T."/>
            <person name="Toyoda A."/>
            <person name="Oliveira C."/>
            <person name="Osipova E."/>
            <person name="Leigh N.D."/>
            <person name="Simon A."/>
            <person name="Yun M.H."/>
        </authorList>
    </citation>
    <scope>NUCLEOTIDE SEQUENCE</scope>
    <source>
        <strain evidence="30">20211129_DDA</strain>
        <tissue evidence="30">Liver</tissue>
    </source>
</reference>
<dbReference type="EC" id="2.7.11.1" evidence="3"/>
<dbReference type="InterPro" id="IPR037162">
    <property type="entry name" value="TRPM_tetra_sf"/>
</dbReference>
<dbReference type="Proteomes" id="UP001066276">
    <property type="component" value="Chromosome 3_2"/>
</dbReference>
<keyword evidence="8" id="KW-0109">Calcium transport</keyword>
<dbReference type="Pfam" id="PF02816">
    <property type="entry name" value="Alpha_kinase"/>
    <property type="match status" value="1"/>
</dbReference>
<comment type="catalytic activity">
    <reaction evidence="23">
        <text>Zn(2+)(in) = Zn(2+)(out)</text>
        <dbReference type="Rhea" id="RHEA:29351"/>
        <dbReference type="ChEBI" id="CHEBI:29105"/>
    </reaction>
</comment>
<keyword evidence="6" id="KW-0723">Serine/threonine-protein kinase</keyword>
<keyword evidence="31" id="KW-1185">Reference proteome</keyword>
<organism evidence="30 31">
    <name type="scientific">Pleurodeles waltl</name>
    <name type="common">Iberian ribbed newt</name>
    <dbReference type="NCBI Taxonomy" id="8319"/>
    <lineage>
        <taxon>Eukaryota</taxon>
        <taxon>Metazoa</taxon>
        <taxon>Chordata</taxon>
        <taxon>Craniata</taxon>
        <taxon>Vertebrata</taxon>
        <taxon>Euteleostomi</taxon>
        <taxon>Amphibia</taxon>
        <taxon>Batrachia</taxon>
        <taxon>Caudata</taxon>
        <taxon>Salamandroidea</taxon>
        <taxon>Salamandridae</taxon>
        <taxon>Pleurodelinae</taxon>
        <taxon>Pleurodeles</taxon>
    </lineage>
</organism>
<dbReference type="InterPro" id="IPR041491">
    <property type="entry name" value="TRPM_SLOG"/>
</dbReference>
<comment type="catalytic activity">
    <reaction evidence="25">
        <text>L-threonyl-[protein] + ATP = O-phospho-L-threonyl-[protein] + ADP + H(+)</text>
        <dbReference type="Rhea" id="RHEA:46608"/>
        <dbReference type="Rhea" id="RHEA-COMP:11060"/>
        <dbReference type="Rhea" id="RHEA-COMP:11605"/>
        <dbReference type="ChEBI" id="CHEBI:15378"/>
        <dbReference type="ChEBI" id="CHEBI:30013"/>
        <dbReference type="ChEBI" id="CHEBI:30616"/>
        <dbReference type="ChEBI" id="CHEBI:61977"/>
        <dbReference type="ChEBI" id="CHEBI:456216"/>
        <dbReference type="EC" id="2.7.11.1"/>
    </reaction>
</comment>
<dbReference type="GO" id="GO:0051262">
    <property type="term" value="P:protein tetramerization"/>
    <property type="evidence" value="ECO:0007669"/>
    <property type="project" value="InterPro"/>
</dbReference>
<evidence type="ECO:0000256" key="3">
    <source>
        <dbReference type="ARBA" id="ARBA00012513"/>
    </source>
</evidence>
<dbReference type="Pfam" id="PF16519">
    <property type="entry name" value="TRPM_tetra"/>
    <property type="match status" value="1"/>
</dbReference>
<evidence type="ECO:0000256" key="9">
    <source>
        <dbReference type="ARBA" id="ARBA00022673"/>
    </source>
</evidence>
<evidence type="ECO:0000256" key="28">
    <source>
        <dbReference type="SAM" id="Phobius"/>
    </source>
</evidence>
<dbReference type="GO" id="GO:0004674">
    <property type="term" value="F:protein serine/threonine kinase activity"/>
    <property type="evidence" value="ECO:0007669"/>
    <property type="project" value="UniProtKB-KW"/>
</dbReference>
<dbReference type="Pfam" id="PF18139">
    <property type="entry name" value="LSDAT_euk"/>
    <property type="match status" value="1"/>
</dbReference>
<dbReference type="InterPro" id="IPR057366">
    <property type="entry name" value="TRPM-like"/>
</dbReference>
<dbReference type="GO" id="GO:0005524">
    <property type="term" value="F:ATP binding"/>
    <property type="evidence" value="ECO:0007669"/>
    <property type="project" value="InterPro"/>
</dbReference>
<dbReference type="SMART" id="SM00811">
    <property type="entry name" value="Alpha_kinase"/>
    <property type="match status" value="1"/>
</dbReference>
<evidence type="ECO:0000256" key="6">
    <source>
        <dbReference type="ARBA" id="ARBA00022527"/>
    </source>
</evidence>
<dbReference type="PANTHER" id="PTHR13800:SF46">
    <property type="entry name" value="NON-SPECIFIC SERINE_THREONINE PROTEIN KINASE"/>
    <property type="match status" value="1"/>
</dbReference>
<comment type="similarity">
    <text evidence="21">In the C-terminal section; belongs to the protein kinase superfamily. Alpha-type protein kinase family. ALPK subfamily.</text>
</comment>
<dbReference type="Gene3D" id="3.30.200.20">
    <property type="entry name" value="Phosphorylase Kinase, domain 1"/>
    <property type="match status" value="1"/>
</dbReference>
<evidence type="ECO:0000256" key="8">
    <source>
        <dbReference type="ARBA" id="ARBA00022568"/>
    </source>
</evidence>
<evidence type="ECO:0000256" key="22">
    <source>
        <dbReference type="ARBA" id="ARBA00034269"/>
    </source>
</evidence>
<feature type="transmembrane region" description="Helical" evidence="28">
    <location>
        <begin position="882"/>
        <end position="901"/>
    </location>
</feature>
<sequence length="1990" mass="224151">MARSSARKASMEMGETPLFIDSSLSSGETVSAFFLPPKWAEDTRLLLDPSVGKKCDISAPTSQSGGCLPGCQICQQLVRCCCGRLIGQHSLFNGCVAPTTSRGQLEDTTTQVSESWSVEQHTVESPTDAYGIINFQGGSRCCKAKYMRLSHDSKPEDILELMLKEWQMELPKLLISVHGGMQKFELHPRIKQSLSKGLFKAAVTTGAWIVTGGINTGAAKHVGDALNEHASKLSRTVCTIGIAPWGVVENRNDLIGRNVVAPYQTLLKPLSKLSILNNVHSHFLLVDDGTVGKYGAEVNLRRTLEKTISLQQIHARIGQGVPVVALVVEGGPGVILTVLEYLQQSPPVPVVVCEGTGRAADLLASLHKQTGEGGALPEEAEFSVFSRIKNTFNFSQREAAHLFHTLMECMKSKGLITVFHMGAGKHQDIDVAILKALLKGMNASTLDQLTLTLAWDRVDIAKNHIFAYGQQWTVGSLEQAMLDALVMDRVAFVKLLIENGVSIHRFLTIGRLEELYNTKQGPTNPFLFHLLRDVKKANLSPGYKITLTDVGLIINFLMGGTYRCSYTRKRFRTIYKNMTQEALNGAAQTRDNHIAFSCREVKKEKQRHNHFIQTAQPCKPKKDSTVQETTQQKSRIEVIDAGDSKTEPFPYPFNELLVWAVLMRRQKMALLFWQHGEQLMAKALVARKLYRAMSSEAKQSEVIDDTSEELKEYSNEFGELAVELLDQSYKQNETLAMKLLMYELKNWSKYTCLKLAVSSRHRTFVGHTCAQMLLSDIWMGRLNMRKNSWYKVIFSILVPPAIYLLEYKTNAEMSHIPQSEEAHQMTMENNNNLIAPEGTSKISNELRASEIMGPKNGPRSRQKKLSIAQKWHDFYHAPIVKFWFNTLAYLGFLMLYTYVVLVEMENLPSVQEWIVIIYIFTSAVEKIREMLMSEAGKIKQKMKVWFSAYLNISDTVAIVTFFIGSGLRFGGRNNSYELNNVGSILFIAGRLIYCLNIIFWYVRLMDFLNVNQHAGPYVLMLQRMVKNMFPIVVIMAIILLAYGVPRKAVLYPHEKPAWSLARDILFEPYWMTFGEMFAYEIDVCANNTVVPGLCGPGTWLTPILQAVYCFAQYIIMVNLLIAFFNNVYMQGKMISNILWKYQRYHAIMAHLEKPVLPPPLIIFSYLSSMISCLFRGKREVTSHRPKLFLTEEDEKKLHDFEERCAEIYFNRKEDEFQSGSEQRIRVTSERVEQIAAHMKEVGDQVCYIKHSLRSLDAHIGHLQDLSALTLDTMKKLAAEKASEASKVKNAFSREMSISENLGQNIVNDDLLMNSKWKISIGDFFGSPLPQDRHDTTNNTFLTVPSWNNGSDLCIADPELERGHDAELSESHINIRKQNGSAKSLRLSVPRIQFFLSTPSEPSCKYSQESQLPNEEAGISKAVEDQVVDGSALVASSLNTSSFRNDLCAVDSNTACHAPTKMCIASGGHVNMGFVDDEHCVNNHKTDENNKIHMSDHQVSVHSKSLSSREKTTLVSCNQTYQHTSSSCGDVHNNLYLKDDVEDCVAGHAEEEKSKPVNGPIEKGILQRLWTNYKTSGGGNSMQHLMPEDSRSAVFADELSTYCEMSKTKTLATSTELQQKSLPEMSAVASSEATDQADSKTALLMDLKHSRSSSDSSNKRHKDKRFNEIDSPFKPIMDITFYYTAVERNNLMRLSQSIPFNPVPPRGELVSVYRLEESSPGILNNSMSSWSQEGLSAKIEFISKEEMGGGLRRAVKVLCTWSEDNILNAGKLYIIKSFLPEVVNTWASIYQGNTVLYLCLREIQQQRAAQKLLCAFNSMKPKYIPYSPRFLEVFLLYCHSSGQWFTVEEYIAGRFRKYNNNNGDENVPESMLEQTMLAFSHWTYEYTRGELLVLDLQGVGENLTDPSVIKAGETRSYDMVFGPANLGEDAIKNFRSKHHCNSCCRKLKLPDLKRDEYLPVKETCAHDDPSSVTFQPGNSVDKQQQPVRVVL</sequence>
<dbReference type="Gene3D" id="1.20.5.1010">
    <property type="entry name" value="TRPM, tetramerisation domain"/>
    <property type="match status" value="1"/>
</dbReference>
<evidence type="ECO:0000256" key="14">
    <source>
        <dbReference type="ARBA" id="ARBA00022833"/>
    </source>
</evidence>
<dbReference type="EMBL" id="JANPWB010000006">
    <property type="protein sequence ID" value="KAJ1180432.1"/>
    <property type="molecule type" value="Genomic_DNA"/>
</dbReference>
<keyword evidence="13" id="KW-0418">Kinase</keyword>
<evidence type="ECO:0000256" key="13">
    <source>
        <dbReference type="ARBA" id="ARBA00022777"/>
    </source>
</evidence>
<dbReference type="Gene3D" id="3.20.200.10">
    <property type="entry name" value="MHCK/EF2 kinase"/>
    <property type="match status" value="1"/>
</dbReference>
<comment type="catalytic activity">
    <reaction evidence="26">
        <text>L-seryl-[protein] + ATP = O-phospho-L-seryl-[protein] + ADP + H(+)</text>
        <dbReference type="Rhea" id="RHEA:17989"/>
        <dbReference type="Rhea" id="RHEA-COMP:9863"/>
        <dbReference type="Rhea" id="RHEA-COMP:11604"/>
        <dbReference type="ChEBI" id="CHEBI:15378"/>
        <dbReference type="ChEBI" id="CHEBI:29999"/>
        <dbReference type="ChEBI" id="CHEBI:30616"/>
        <dbReference type="ChEBI" id="CHEBI:83421"/>
        <dbReference type="ChEBI" id="CHEBI:456216"/>
        <dbReference type="EC" id="2.7.11.1"/>
    </reaction>
</comment>
<evidence type="ECO:0000313" key="30">
    <source>
        <dbReference type="EMBL" id="KAJ1180432.1"/>
    </source>
</evidence>
<keyword evidence="12" id="KW-0479">Metal-binding</keyword>
<dbReference type="Pfam" id="PF25508">
    <property type="entry name" value="TRPM2"/>
    <property type="match status" value="1"/>
</dbReference>
<comment type="caution">
    <text evidence="30">The sequence shown here is derived from an EMBL/GenBank/DDBJ whole genome shotgun (WGS) entry which is preliminary data.</text>
</comment>
<evidence type="ECO:0000256" key="18">
    <source>
        <dbReference type="ARBA" id="ARBA00023136"/>
    </source>
</evidence>
<keyword evidence="7" id="KW-0597">Phosphoprotein</keyword>
<comment type="catalytic activity">
    <reaction evidence="24">
        <text>Ca(2+)(in) = Ca(2+)(out)</text>
        <dbReference type="Rhea" id="RHEA:29671"/>
        <dbReference type="ChEBI" id="CHEBI:29108"/>
    </reaction>
</comment>
<evidence type="ECO:0000256" key="15">
    <source>
        <dbReference type="ARBA" id="ARBA00022837"/>
    </source>
</evidence>
<comment type="catalytic activity">
    <reaction evidence="22">
        <text>Mg(2+)(in) = Mg(2+)(out)</text>
        <dbReference type="Rhea" id="RHEA:29827"/>
        <dbReference type="ChEBI" id="CHEBI:18420"/>
    </reaction>
</comment>
<accession>A0AAV7TUU9</accession>
<keyword evidence="9" id="KW-0107">Calcium channel</keyword>
<evidence type="ECO:0000256" key="2">
    <source>
        <dbReference type="ARBA" id="ARBA00004651"/>
    </source>
</evidence>
<protein>
    <recommendedName>
        <fullName evidence="3">non-specific serine/threonine protein kinase</fullName>
        <ecNumber evidence="3">2.7.11.1</ecNumber>
    </recommendedName>
</protein>
<name>A0AAV7TUU9_PLEWA</name>
<dbReference type="Pfam" id="PF00520">
    <property type="entry name" value="Ion_trans"/>
    <property type="match status" value="1"/>
</dbReference>
<dbReference type="GO" id="GO:0005262">
    <property type="term" value="F:calcium channel activity"/>
    <property type="evidence" value="ECO:0007669"/>
    <property type="project" value="UniProtKB-KW"/>
</dbReference>
<evidence type="ECO:0000256" key="12">
    <source>
        <dbReference type="ARBA" id="ARBA00022723"/>
    </source>
</evidence>
<dbReference type="InterPro" id="IPR004166">
    <property type="entry name" value="a-kinase_dom"/>
</dbReference>
<feature type="transmembrane region" description="Helical" evidence="28">
    <location>
        <begin position="907"/>
        <end position="924"/>
    </location>
</feature>
<evidence type="ECO:0000256" key="25">
    <source>
        <dbReference type="ARBA" id="ARBA00047899"/>
    </source>
</evidence>
<evidence type="ECO:0000256" key="7">
    <source>
        <dbReference type="ARBA" id="ARBA00022553"/>
    </source>
</evidence>
<feature type="transmembrane region" description="Helical" evidence="28">
    <location>
        <begin position="984"/>
        <end position="1004"/>
    </location>
</feature>
<keyword evidence="16 28" id="KW-1133">Transmembrane helix</keyword>
<dbReference type="InterPro" id="IPR011009">
    <property type="entry name" value="Kinase-like_dom_sf"/>
</dbReference>
<evidence type="ECO:0000313" key="31">
    <source>
        <dbReference type="Proteomes" id="UP001066276"/>
    </source>
</evidence>
<dbReference type="PANTHER" id="PTHR13800">
    <property type="entry name" value="TRANSIENT RECEPTOR POTENTIAL CATION CHANNEL, SUBFAMILY M, MEMBER 6"/>
    <property type="match status" value="1"/>
</dbReference>
<evidence type="ECO:0000256" key="21">
    <source>
        <dbReference type="ARBA" id="ARBA00025760"/>
    </source>
</evidence>
<feature type="coiled-coil region" evidence="27">
    <location>
        <begin position="696"/>
        <end position="723"/>
    </location>
</feature>
<keyword evidence="20" id="KW-0407">Ion channel</keyword>
<feature type="transmembrane region" description="Helical" evidence="28">
    <location>
        <begin position="1103"/>
        <end position="1124"/>
    </location>
</feature>
<keyword evidence="17" id="KW-0406">Ion transport</keyword>
<evidence type="ECO:0000256" key="11">
    <source>
        <dbReference type="ARBA" id="ARBA00022692"/>
    </source>
</evidence>
<keyword evidence="4" id="KW-0813">Transport</keyword>
<feature type="transmembrane region" description="Helical" evidence="28">
    <location>
        <begin position="788"/>
        <end position="805"/>
    </location>
</feature>
<evidence type="ECO:0000256" key="10">
    <source>
        <dbReference type="ARBA" id="ARBA00022679"/>
    </source>
</evidence>